<sequence length="88" mass="10342">MKKEIMEMEEDRKEEEEEDRKEKEGRGRREGIHKRGSNKTTKRGKKGKAPGENGIENKAWKLMPREIRGVSNTIEQNMKGRRNSRGME</sequence>
<reference evidence="2 3" key="1">
    <citation type="submission" date="2015-04" db="EMBL/GenBank/DDBJ databases">
        <title>Lasius niger genome sequencing.</title>
        <authorList>
            <person name="Konorov E.A."/>
            <person name="Nikitin M.A."/>
            <person name="Kirill M.V."/>
            <person name="Chang P."/>
        </authorList>
    </citation>
    <scope>NUCLEOTIDE SEQUENCE [LARGE SCALE GENOMIC DNA]</scope>
    <source>
        <tissue evidence="2">Whole</tissue>
    </source>
</reference>
<accession>A0A0J7KQC4</accession>
<keyword evidence="3" id="KW-1185">Reference proteome</keyword>
<dbReference type="AlphaFoldDB" id="A0A0J7KQC4"/>
<proteinExistence type="predicted"/>
<gene>
    <name evidence="2" type="ORF">RF55_7450</name>
</gene>
<feature type="compositionally biased region" description="Acidic residues" evidence="1">
    <location>
        <begin position="7"/>
        <end position="19"/>
    </location>
</feature>
<dbReference type="PaxDb" id="67767-A0A0J7KQC4"/>
<feature type="compositionally biased region" description="Basic and acidic residues" evidence="1">
    <location>
        <begin position="20"/>
        <end position="30"/>
    </location>
</feature>
<feature type="compositionally biased region" description="Basic residues" evidence="1">
    <location>
        <begin position="31"/>
        <end position="48"/>
    </location>
</feature>
<dbReference type="EMBL" id="LBMM01004339">
    <property type="protein sequence ID" value="KMQ92548.1"/>
    <property type="molecule type" value="Genomic_DNA"/>
</dbReference>
<feature type="compositionally biased region" description="Basic residues" evidence="1">
    <location>
        <begin position="79"/>
        <end position="88"/>
    </location>
</feature>
<dbReference type="OrthoDB" id="10654834at2759"/>
<feature type="region of interest" description="Disordered" evidence="1">
    <location>
        <begin position="1"/>
        <end position="88"/>
    </location>
</feature>
<organism evidence="2 3">
    <name type="scientific">Lasius niger</name>
    <name type="common">Black garden ant</name>
    <dbReference type="NCBI Taxonomy" id="67767"/>
    <lineage>
        <taxon>Eukaryota</taxon>
        <taxon>Metazoa</taxon>
        <taxon>Ecdysozoa</taxon>
        <taxon>Arthropoda</taxon>
        <taxon>Hexapoda</taxon>
        <taxon>Insecta</taxon>
        <taxon>Pterygota</taxon>
        <taxon>Neoptera</taxon>
        <taxon>Endopterygota</taxon>
        <taxon>Hymenoptera</taxon>
        <taxon>Apocrita</taxon>
        <taxon>Aculeata</taxon>
        <taxon>Formicoidea</taxon>
        <taxon>Formicidae</taxon>
        <taxon>Formicinae</taxon>
        <taxon>Lasius</taxon>
        <taxon>Lasius</taxon>
    </lineage>
</organism>
<comment type="caution">
    <text evidence="2">The sequence shown here is derived from an EMBL/GenBank/DDBJ whole genome shotgun (WGS) entry which is preliminary data.</text>
</comment>
<protein>
    <submittedName>
        <fullName evidence="2">Uncharacterized protein</fullName>
    </submittedName>
</protein>
<evidence type="ECO:0000313" key="2">
    <source>
        <dbReference type="EMBL" id="KMQ92548.1"/>
    </source>
</evidence>
<dbReference type="Proteomes" id="UP000036403">
    <property type="component" value="Unassembled WGS sequence"/>
</dbReference>
<evidence type="ECO:0000313" key="3">
    <source>
        <dbReference type="Proteomes" id="UP000036403"/>
    </source>
</evidence>
<name>A0A0J7KQC4_LASNI</name>
<evidence type="ECO:0000256" key="1">
    <source>
        <dbReference type="SAM" id="MobiDB-lite"/>
    </source>
</evidence>